<evidence type="ECO:0000313" key="3">
    <source>
        <dbReference type="Proteomes" id="UP000636888"/>
    </source>
</evidence>
<dbReference type="SUPFAM" id="SSF117074">
    <property type="entry name" value="Hypothetical protein PA1324"/>
    <property type="match status" value="1"/>
</dbReference>
<feature type="region of interest" description="Disordered" evidence="1">
    <location>
        <begin position="292"/>
        <end position="388"/>
    </location>
</feature>
<organism evidence="2 3">
    <name type="scientific">Geomesophilobacter sediminis</name>
    <dbReference type="NCBI Taxonomy" id="2798584"/>
    <lineage>
        <taxon>Bacteria</taxon>
        <taxon>Pseudomonadati</taxon>
        <taxon>Thermodesulfobacteriota</taxon>
        <taxon>Desulfuromonadia</taxon>
        <taxon>Geobacterales</taxon>
        <taxon>Geobacteraceae</taxon>
        <taxon>Geomesophilobacter</taxon>
    </lineage>
</organism>
<sequence length="388" mass="38109">MAASLIVAGLMAGCSGGSNSGTSGATVSGKVADGYLVNAVVFMDKNGNYQLDPGEPSATTDQNGSYTLNVAPEDVGKYPIVAMAIQGQTTDADTNQAVTGTYVMSMPAQAVSGTGTAMVTPMTTLIRENMEANPGMTLTDAMTQLRDQMNLPAGTNMMADYVSLGAAGSTDPNKGNYALMHTAAQNMASLMAGQAAQIMSGTGTSASTDVNRFRGMMGAINDQLSQMVAAMPGGSQQSQSMMNQIAASVTSQVASMPAMTAGMPFRNMSTLFPNLTNARFWNMSGHPISGMMGGKGGSAGTGMMGGSTAGTSGSGSSGTSGTTGGTGTGTGMMGGSGSSTTGTGTSGSGSTGSSGTGGTGMSGSTGTGMTGGSSSSGTGNGMMAKARR</sequence>
<proteinExistence type="predicted"/>
<dbReference type="Proteomes" id="UP000636888">
    <property type="component" value="Unassembled WGS sequence"/>
</dbReference>
<protein>
    <submittedName>
        <fullName evidence="2">Uncharacterized protein</fullName>
    </submittedName>
</protein>
<dbReference type="RefSeq" id="WP_199385520.1">
    <property type="nucleotide sequence ID" value="NZ_JAEMHM010000015.1"/>
</dbReference>
<dbReference type="AlphaFoldDB" id="A0A8J7SBW1"/>
<feature type="compositionally biased region" description="Gly residues" evidence="1">
    <location>
        <begin position="344"/>
        <end position="371"/>
    </location>
</feature>
<reference evidence="2" key="1">
    <citation type="submission" date="2020-12" db="EMBL/GenBank/DDBJ databases">
        <title>Geomonas sp. Red875, isolated from river sediment.</title>
        <authorList>
            <person name="Xu Z."/>
            <person name="Zhang Z."/>
            <person name="Masuda Y."/>
            <person name="Itoh H."/>
            <person name="Senoo K."/>
        </authorList>
    </citation>
    <scope>NUCLEOTIDE SEQUENCE</scope>
    <source>
        <strain evidence="2">Red875</strain>
    </source>
</reference>
<name>A0A8J7SBW1_9BACT</name>
<feature type="compositionally biased region" description="Low complexity" evidence="1">
    <location>
        <begin position="372"/>
        <end position="388"/>
    </location>
</feature>
<dbReference type="EMBL" id="JAEMHM010000015">
    <property type="protein sequence ID" value="MBJ6726614.1"/>
    <property type="molecule type" value="Genomic_DNA"/>
</dbReference>
<gene>
    <name evidence="2" type="ORF">JFN93_18025</name>
</gene>
<comment type="caution">
    <text evidence="2">The sequence shown here is derived from an EMBL/GenBank/DDBJ whole genome shotgun (WGS) entry which is preliminary data.</text>
</comment>
<evidence type="ECO:0000256" key="1">
    <source>
        <dbReference type="SAM" id="MobiDB-lite"/>
    </source>
</evidence>
<keyword evidence="3" id="KW-1185">Reference proteome</keyword>
<accession>A0A8J7SBW1</accession>
<evidence type="ECO:0000313" key="2">
    <source>
        <dbReference type="EMBL" id="MBJ6726614.1"/>
    </source>
</evidence>
<feature type="compositionally biased region" description="Gly residues" evidence="1">
    <location>
        <begin position="292"/>
        <end position="337"/>
    </location>
</feature>